<keyword evidence="3" id="KW-0285">Flavoprotein</keyword>
<dbReference type="GO" id="GO:0016972">
    <property type="term" value="F:thiol oxidase activity"/>
    <property type="evidence" value="ECO:0007669"/>
    <property type="project" value="UniProtKB-EC"/>
</dbReference>
<evidence type="ECO:0000256" key="2">
    <source>
        <dbReference type="ARBA" id="ARBA00012512"/>
    </source>
</evidence>
<dbReference type="PROSITE" id="PS51324">
    <property type="entry name" value="ERV_ALR"/>
    <property type="match status" value="1"/>
</dbReference>
<dbReference type="SUPFAM" id="SSF69000">
    <property type="entry name" value="FAD-dependent thiol oxidase"/>
    <property type="match status" value="1"/>
</dbReference>
<dbReference type="EC" id="1.8.3.2" evidence="2"/>
<protein>
    <recommendedName>
        <fullName evidence="2">thiol oxidase</fullName>
        <ecNumber evidence="2">1.8.3.2</ecNumber>
    </recommendedName>
</protein>
<reference evidence="8" key="1">
    <citation type="journal article" date="2020" name="Nature">
        <title>Giant virus diversity and host interactions through global metagenomics.</title>
        <authorList>
            <person name="Schulz F."/>
            <person name="Roux S."/>
            <person name="Paez-Espino D."/>
            <person name="Jungbluth S."/>
            <person name="Walsh D.A."/>
            <person name="Denef V.J."/>
            <person name="McMahon K.D."/>
            <person name="Konstantinidis K.T."/>
            <person name="Eloe-Fadrosh E.A."/>
            <person name="Kyrpides N.C."/>
            <person name="Woyke T."/>
        </authorList>
    </citation>
    <scope>NUCLEOTIDE SEQUENCE</scope>
    <source>
        <strain evidence="8">GVMAG-M-3300027708-20</strain>
    </source>
</reference>
<proteinExistence type="predicted"/>
<keyword evidence="4" id="KW-0274">FAD</keyword>
<evidence type="ECO:0000256" key="6">
    <source>
        <dbReference type="ARBA" id="ARBA00023157"/>
    </source>
</evidence>
<keyword evidence="6" id="KW-1015">Disulfide bond</keyword>
<dbReference type="AlphaFoldDB" id="A0A6C0JJE7"/>
<keyword evidence="5" id="KW-0560">Oxidoreductase</keyword>
<evidence type="ECO:0000256" key="5">
    <source>
        <dbReference type="ARBA" id="ARBA00023002"/>
    </source>
</evidence>
<dbReference type="EMBL" id="MN740389">
    <property type="protein sequence ID" value="QHU03774.1"/>
    <property type="molecule type" value="Genomic_DNA"/>
</dbReference>
<dbReference type="Gene3D" id="1.20.120.310">
    <property type="entry name" value="ERV/ALR sulfhydryl oxidase domain"/>
    <property type="match status" value="1"/>
</dbReference>
<evidence type="ECO:0000259" key="7">
    <source>
        <dbReference type="PROSITE" id="PS51324"/>
    </source>
</evidence>
<feature type="domain" description="ERV/ALR sulfhydryl oxidase" evidence="7">
    <location>
        <begin position="49"/>
        <end position="150"/>
    </location>
</feature>
<evidence type="ECO:0000256" key="4">
    <source>
        <dbReference type="ARBA" id="ARBA00022827"/>
    </source>
</evidence>
<evidence type="ECO:0000256" key="3">
    <source>
        <dbReference type="ARBA" id="ARBA00022630"/>
    </source>
</evidence>
<evidence type="ECO:0000313" key="8">
    <source>
        <dbReference type="EMBL" id="QHU03774.1"/>
    </source>
</evidence>
<organism evidence="8">
    <name type="scientific">viral metagenome</name>
    <dbReference type="NCBI Taxonomy" id="1070528"/>
    <lineage>
        <taxon>unclassified sequences</taxon>
        <taxon>metagenomes</taxon>
        <taxon>organismal metagenomes</taxon>
    </lineage>
</organism>
<dbReference type="InterPro" id="IPR036774">
    <property type="entry name" value="ERV/ALR_sulphydryl_oxid_sf"/>
</dbReference>
<name>A0A6C0JJE7_9ZZZZ</name>
<accession>A0A6C0JJE7</accession>
<dbReference type="InterPro" id="IPR017905">
    <property type="entry name" value="ERV/ALR_sulphydryl_oxidase"/>
</dbReference>
<sequence>MNLVFFNNNKNNIQQNYPKPIIQHQFANRISVQRQIARDIVVDPVIQPTQKSKMLWGEPTWFLFHTLAQKVKDEYFLEIKNELIGNIFSICYNLPCPKCQAHASEYVKKVNINSIKTKDDLKNFLFKFHNDVSSMKGNPIFPYDQLNEKYSKAITVNVINNFFVFFQDKSFNVTAISNSMHRTRTIALLKIWFSNKIQYFDP</sequence>
<comment type="cofactor">
    <cofactor evidence="1">
        <name>FAD</name>
        <dbReference type="ChEBI" id="CHEBI:57692"/>
    </cofactor>
</comment>
<evidence type="ECO:0000256" key="1">
    <source>
        <dbReference type="ARBA" id="ARBA00001974"/>
    </source>
</evidence>
<dbReference type="Pfam" id="PF04777">
    <property type="entry name" value="Evr1_Alr"/>
    <property type="match status" value="1"/>
</dbReference>